<dbReference type="EnsemblMetazoa" id="CLYHEMT023007.1">
    <property type="protein sequence ID" value="CLYHEMP023007.1"/>
    <property type="gene ID" value="CLYHEMG023007"/>
</dbReference>
<dbReference type="PANTHER" id="PTHR47526">
    <property type="entry name" value="ATP-DEPENDENT DNA HELICASE"/>
    <property type="match status" value="1"/>
</dbReference>
<keyword evidence="3" id="KW-0378">Hydrolase</keyword>
<dbReference type="InterPro" id="IPR034720">
    <property type="entry name" value="Viral_alk_exo"/>
</dbReference>
<evidence type="ECO:0008006" key="7">
    <source>
        <dbReference type="Google" id="ProtNLM"/>
    </source>
</evidence>
<keyword evidence="1" id="KW-0540">Nuclease</keyword>
<sequence length="161" mass="18239">MFKENLTKDMTPEPEIIQKIESATKGQSTNKLWFQHRKGVITASKAHEVKTKMKTIESYPNGSEKSDVLMWSLTKKVAGFSFVNPNIPALKYDRNMEPLAASNFLELMKTKHKGAKLVECGLFLDKEKPYIGASPDGVFFCDCCCEKSVWRLNAHKSFITD</sequence>
<name>A0A7M5XHH3_9CNID</name>
<dbReference type="InterPro" id="IPR011335">
    <property type="entry name" value="Restrct_endonuc-II-like"/>
</dbReference>
<dbReference type="GO" id="GO:0006281">
    <property type="term" value="P:DNA repair"/>
    <property type="evidence" value="ECO:0007669"/>
    <property type="project" value="UniProtKB-ARBA"/>
</dbReference>
<dbReference type="SUPFAM" id="SSF52980">
    <property type="entry name" value="Restriction endonuclease-like"/>
    <property type="match status" value="1"/>
</dbReference>
<evidence type="ECO:0000313" key="5">
    <source>
        <dbReference type="EnsemblMetazoa" id="CLYHEMP023007.1"/>
    </source>
</evidence>
<dbReference type="AlphaFoldDB" id="A0A7M5XHH3"/>
<dbReference type="GO" id="GO:0004527">
    <property type="term" value="F:exonuclease activity"/>
    <property type="evidence" value="ECO:0007669"/>
    <property type="project" value="UniProtKB-KW"/>
</dbReference>
<dbReference type="Gene3D" id="3.90.320.10">
    <property type="match status" value="1"/>
</dbReference>
<evidence type="ECO:0000256" key="4">
    <source>
        <dbReference type="ARBA" id="ARBA00022839"/>
    </source>
</evidence>
<dbReference type="PANTHER" id="PTHR47526:SF3">
    <property type="entry name" value="PHD-TYPE DOMAIN-CONTAINING PROTEIN"/>
    <property type="match status" value="1"/>
</dbReference>
<dbReference type="CDD" id="cd22343">
    <property type="entry name" value="PDDEXK_lambda_exonuclease-like"/>
    <property type="match status" value="1"/>
</dbReference>
<dbReference type="InterPro" id="IPR011604">
    <property type="entry name" value="PDDEXK-like_dom_sf"/>
</dbReference>
<reference evidence="5" key="1">
    <citation type="submission" date="2021-01" db="UniProtKB">
        <authorList>
            <consortium name="EnsemblMetazoa"/>
        </authorList>
    </citation>
    <scope>IDENTIFICATION</scope>
</reference>
<evidence type="ECO:0000256" key="3">
    <source>
        <dbReference type="ARBA" id="ARBA00022801"/>
    </source>
</evidence>
<dbReference type="Proteomes" id="UP000594262">
    <property type="component" value="Unplaced"/>
</dbReference>
<keyword evidence="2" id="KW-0255">Endonuclease</keyword>
<evidence type="ECO:0000256" key="1">
    <source>
        <dbReference type="ARBA" id="ARBA00022722"/>
    </source>
</evidence>
<keyword evidence="6" id="KW-1185">Reference proteome</keyword>
<dbReference type="GO" id="GO:0004519">
    <property type="term" value="F:endonuclease activity"/>
    <property type="evidence" value="ECO:0007669"/>
    <property type="project" value="UniProtKB-KW"/>
</dbReference>
<accession>A0A7M5XHH3</accession>
<organism evidence="5 6">
    <name type="scientific">Clytia hemisphaerica</name>
    <dbReference type="NCBI Taxonomy" id="252671"/>
    <lineage>
        <taxon>Eukaryota</taxon>
        <taxon>Metazoa</taxon>
        <taxon>Cnidaria</taxon>
        <taxon>Hydrozoa</taxon>
        <taxon>Hydroidolina</taxon>
        <taxon>Leptothecata</taxon>
        <taxon>Obeliida</taxon>
        <taxon>Clytiidae</taxon>
        <taxon>Clytia</taxon>
    </lineage>
</organism>
<evidence type="ECO:0000313" key="6">
    <source>
        <dbReference type="Proteomes" id="UP000594262"/>
    </source>
</evidence>
<proteinExistence type="predicted"/>
<dbReference type="Pfam" id="PF01771">
    <property type="entry name" value="Viral_alk_exo"/>
    <property type="match status" value="1"/>
</dbReference>
<evidence type="ECO:0000256" key="2">
    <source>
        <dbReference type="ARBA" id="ARBA00022759"/>
    </source>
</evidence>
<keyword evidence="4" id="KW-0269">Exonuclease</keyword>
<dbReference type="OrthoDB" id="10063170at2759"/>
<protein>
    <recommendedName>
        <fullName evidence="7">YqaJ viral recombinase domain-containing protein</fullName>
    </recommendedName>
</protein>